<dbReference type="AlphaFoldDB" id="A0A928YVV7"/>
<evidence type="ECO:0008006" key="4">
    <source>
        <dbReference type="Google" id="ProtNLM"/>
    </source>
</evidence>
<sequence length="426" mass="47937">MTPRNIPDVIFQDIEIDEHTVDCHGSIVIIINDKWEPLRVSRITLISARDVASAAILAVVLVLGTPSKDDLLALFAALTRAWQNLTLTAPGLTYPPREAMPTALGRSFIRPAYGVIRFDNAMIHRAIAVRDYVCDQLGATFNLGFPKYPLARVLIEGAFKNLNLTIHRIPSTTGSSPVDPLKEPEQHAKKAPLISIKVLEEAIHLHMAHLNQKPLGNLGGVAPIDLMRHQMANHWIPLRPTCAVENINPMKDSRVVPVHFSRKERRRPWVNFAYLSYEAAGVLSAVKQGVKIRIEFDRSDLRLLEAFNLKGEHLGTLRAPRNWQRFPHGLSTRKKIMNLIKIKAIQSDDPFGSYFDYLLCRRTLPTSALELVRVSREFGDYPQMLSPNNRPIEAPLSPIKKTESASIKPDAIPDWSPNMVVKRRPE</sequence>
<gene>
    <name evidence="2" type="ORF">C4F51_09930</name>
</gene>
<feature type="region of interest" description="Disordered" evidence="1">
    <location>
        <begin position="389"/>
        <end position="416"/>
    </location>
</feature>
<name>A0A928YVV7_9GAMM</name>
<accession>A0A928YVV7</accession>
<reference evidence="2" key="1">
    <citation type="submission" date="2018-07" db="EMBL/GenBank/DDBJ databases">
        <title>Genome assembly of strain Ka43.</title>
        <authorList>
            <person name="Kukolya J."/>
            <person name="Nagy I."/>
            <person name="Horvath B."/>
            <person name="Toth A."/>
        </authorList>
    </citation>
    <scope>NUCLEOTIDE SEQUENCE</scope>
    <source>
        <strain evidence="2">KB43</strain>
    </source>
</reference>
<comment type="caution">
    <text evidence="2">The sequence shown here is derived from an EMBL/GenBank/DDBJ whole genome shotgun (WGS) entry which is preliminary data.</text>
</comment>
<keyword evidence="3" id="KW-1185">Reference proteome</keyword>
<dbReference type="Proteomes" id="UP000652567">
    <property type="component" value="Unassembled WGS sequence"/>
</dbReference>
<protein>
    <recommendedName>
        <fullName evidence="4">Integrase catalytic domain-containing protein</fullName>
    </recommendedName>
</protein>
<dbReference type="EMBL" id="PRDL01000001">
    <property type="protein sequence ID" value="MBE8717508.1"/>
    <property type="molecule type" value="Genomic_DNA"/>
</dbReference>
<evidence type="ECO:0000313" key="3">
    <source>
        <dbReference type="Proteomes" id="UP000652567"/>
    </source>
</evidence>
<evidence type="ECO:0000256" key="1">
    <source>
        <dbReference type="SAM" id="MobiDB-lite"/>
    </source>
</evidence>
<proteinExistence type="predicted"/>
<evidence type="ECO:0000313" key="2">
    <source>
        <dbReference type="EMBL" id="MBE8717508.1"/>
    </source>
</evidence>
<organism evidence="2 3">
    <name type="scientific">Cellvibrio polysaccharolyticus</name>
    <dbReference type="NCBI Taxonomy" id="2082724"/>
    <lineage>
        <taxon>Bacteria</taxon>
        <taxon>Pseudomonadati</taxon>
        <taxon>Pseudomonadota</taxon>
        <taxon>Gammaproteobacteria</taxon>
        <taxon>Cellvibrionales</taxon>
        <taxon>Cellvibrionaceae</taxon>
        <taxon>Cellvibrio</taxon>
    </lineage>
</organism>